<evidence type="ECO:0000313" key="1">
    <source>
        <dbReference type="EMBL" id="RKN81719.1"/>
    </source>
</evidence>
<dbReference type="Proteomes" id="UP000276603">
    <property type="component" value="Unassembled WGS sequence"/>
</dbReference>
<gene>
    <name evidence="1" type="ORF">D7Z94_12545</name>
</gene>
<reference evidence="1 2" key="1">
    <citation type="submission" date="2018-10" db="EMBL/GenBank/DDBJ databases">
        <title>Ulvibacterium marinum gen. nov., sp. nov., a novel marine bacterium of the family Flavobacteriaceae, isolated from a culture of the green alga Ulva prolifera.</title>
        <authorList>
            <person name="Zhang Z."/>
        </authorList>
    </citation>
    <scope>NUCLEOTIDE SEQUENCE [LARGE SCALE GENOMIC DNA]</scope>
    <source>
        <strain evidence="1 2">CCMM003</strain>
    </source>
</reference>
<name>A0A3B0CC24_9FLAO</name>
<proteinExistence type="predicted"/>
<accession>A0A3B0CC24</accession>
<dbReference type="RefSeq" id="WP_120711872.1">
    <property type="nucleotide sequence ID" value="NZ_RBCJ01000002.1"/>
</dbReference>
<comment type="caution">
    <text evidence="1">The sequence shown here is derived from an EMBL/GenBank/DDBJ whole genome shotgun (WGS) entry which is preliminary data.</text>
</comment>
<dbReference type="InterPro" id="IPR036116">
    <property type="entry name" value="FN3_sf"/>
</dbReference>
<organism evidence="1 2">
    <name type="scientific">Ulvibacterium marinum</name>
    <dbReference type="NCBI Taxonomy" id="2419782"/>
    <lineage>
        <taxon>Bacteria</taxon>
        <taxon>Pseudomonadati</taxon>
        <taxon>Bacteroidota</taxon>
        <taxon>Flavobacteriia</taxon>
        <taxon>Flavobacteriales</taxon>
        <taxon>Flavobacteriaceae</taxon>
        <taxon>Ulvibacterium</taxon>
    </lineage>
</organism>
<evidence type="ECO:0008006" key="3">
    <source>
        <dbReference type="Google" id="ProtNLM"/>
    </source>
</evidence>
<dbReference type="Gene3D" id="2.60.40.10">
    <property type="entry name" value="Immunoglobulins"/>
    <property type="match status" value="1"/>
</dbReference>
<evidence type="ECO:0000313" key="2">
    <source>
        <dbReference type="Proteomes" id="UP000276603"/>
    </source>
</evidence>
<dbReference type="InterPro" id="IPR013783">
    <property type="entry name" value="Ig-like_fold"/>
</dbReference>
<dbReference type="SUPFAM" id="SSF49265">
    <property type="entry name" value="Fibronectin type III"/>
    <property type="match status" value="1"/>
</dbReference>
<sequence>MKKSAIYLVCVLLTLQCSKNDDTLSSEANKVMLKAVELNVPEKDKVCEDGVSISKTESEVFFSWQKLENAENYDLNVQNLNTQKEILISDISETSTKVVLEKGLPFSWTITAKSSNAVENSLSENWKFYLAGNGTANYAPFPSEQMSPVNGGSVTPESGQIELKWSGSDTDNDTLAYTLFLDTVDGKQEPPEEWQEMTTTGIMVDVDPDTVYYWRIKATDGIHSSYSETWTFTIP</sequence>
<dbReference type="OrthoDB" id="789771at2"/>
<protein>
    <recommendedName>
        <fullName evidence="3">Fibronectin type-III domain-containing protein</fullName>
    </recommendedName>
</protein>
<dbReference type="AlphaFoldDB" id="A0A3B0CC24"/>
<dbReference type="EMBL" id="RBCJ01000002">
    <property type="protein sequence ID" value="RKN81719.1"/>
    <property type="molecule type" value="Genomic_DNA"/>
</dbReference>
<keyword evidence="2" id="KW-1185">Reference proteome</keyword>